<feature type="transmembrane region" description="Helical" evidence="5">
    <location>
        <begin position="121"/>
        <end position="140"/>
    </location>
</feature>
<dbReference type="InterPro" id="IPR002645">
    <property type="entry name" value="STAS_dom"/>
</dbReference>
<dbReference type="AlphaFoldDB" id="A0A3S1BW81"/>
<dbReference type="GO" id="GO:0016020">
    <property type="term" value="C:membrane"/>
    <property type="evidence" value="ECO:0007669"/>
    <property type="project" value="UniProtKB-SubCell"/>
</dbReference>
<dbReference type="GO" id="GO:0055085">
    <property type="term" value="P:transmembrane transport"/>
    <property type="evidence" value="ECO:0007669"/>
    <property type="project" value="InterPro"/>
</dbReference>
<dbReference type="RefSeq" id="WP_127197388.1">
    <property type="nucleotide sequence ID" value="NZ_RZNX01000001.1"/>
</dbReference>
<dbReference type="PROSITE" id="PS50801">
    <property type="entry name" value="STAS"/>
    <property type="match status" value="1"/>
</dbReference>
<accession>A0A3S1BW81</accession>
<evidence type="ECO:0000256" key="3">
    <source>
        <dbReference type="ARBA" id="ARBA00022989"/>
    </source>
</evidence>
<dbReference type="InterPro" id="IPR011547">
    <property type="entry name" value="SLC26A/SulP_dom"/>
</dbReference>
<evidence type="ECO:0000256" key="2">
    <source>
        <dbReference type="ARBA" id="ARBA00022692"/>
    </source>
</evidence>
<feature type="domain" description="STAS" evidence="6">
    <location>
        <begin position="441"/>
        <end position="541"/>
    </location>
</feature>
<feature type="transmembrane region" description="Helical" evidence="5">
    <location>
        <begin position="46"/>
        <end position="63"/>
    </location>
</feature>
<name>A0A3S1BW81_9BACL</name>
<dbReference type="OrthoDB" id="9771198at2"/>
<evidence type="ECO:0000256" key="1">
    <source>
        <dbReference type="ARBA" id="ARBA00004141"/>
    </source>
</evidence>
<keyword evidence="3 5" id="KW-1133">Transmembrane helix</keyword>
<gene>
    <name evidence="7" type="primary">sulP</name>
    <name evidence="7" type="ORF">EJP77_01325</name>
</gene>
<sequence length="590" mass="63485">MKWTGRFEGYTLAALQKDLISGVIVGIIAIPLGMAFAIASGVKPEYGIYTTIAAGILISLLGGSKYQIGGPTGAFIPILFAIVMQYGYDNLLIAGVMAGILLVLMGMLKLGVLIKFIPRPVTIGFTTGIAVTIFSGQIANFLGLTHLEKHQDFLPNMKEILVHLGTMNFYSILTASISLVVILLTPRFLPKVPGSLIGLVISTLVAALFFKDQVATIGSSFGAIPSTLPHLYIPEVTWDRISHLIQPAFVIAMLGGIESLLSAVVADGMTGSRHNSNRELIGQGIANIITPLFGGIPATGAIARTATNIKNGAVSPFSGVIHGVVVLLVLILFAPFASVIPLASMAPILMIVAWNMSERKEFAHVLKTRTSDSIVMAITFLLTVFTNLTTAVEVGLLLAVLLFVKRMSQILSVAKVLPDPASEKVRPHMVTEGHDCPQLNIFTIEGPLFFGAANLFEKSIMDTIHLRSRILLLRLAGVPFLDTTGEANLSSLVQHFNKEGGIVLISGIQQQPMEFLKRTGLYDKVGAQHFFEHTGEAINYALQQLDNNKCLGCKHFAFRECASLSTGEHHQDTINKLNTGNTDQHTLSPV</sequence>
<dbReference type="Pfam" id="PF00916">
    <property type="entry name" value="Sulfate_transp"/>
    <property type="match status" value="1"/>
</dbReference>
<protein>
    <submittedName>
        <fullName evidence="7">Sulfate permease</fullName>
    </submittedName>
</protein>
<feature type="transmembrane region" description="Helical" evidence="5">
    <location>
        <begin position="196"/>
        <end position="224"/>
    </location>
</feature>
<dbReference type="CDD" id="cd07042">
    <property type="entry name" value="STAS_SulP_like_sulfate_transporter"/>
    <property type="match status" value="1"/>
</dbReference>
<keyword evidence="4 5" id="KW-0472">Membrane</keyword>
<evidence type="ECO:0000313" key="7">
    <source>
        <dbReference type="EMBL" id="RUT35688.1"/>
    </source>
</evidence>
<proteinExistence type="predicted"/>
<reference evidence="7 8" key="1">
    <citation type="submission" date="2018-12" db="EMBL/GenBank/DDBJ databases">
        <authorList>
            <person name="Sun L."/>
            <person name="Chen Z."/>
        </authorList>
    </citation>
    <scope>NUCLEOTIDE SEQUENCE [LARGE SCALE GENOMIC DNA]</scope>
    <source>
        <strain evidence="7 8">3-5-3</strain>
    </source>
</reference>
<feature type="transmembrane region" description="Helical" evidence="5">
    <location>
        <begin position="160"/>
        <end position="184"/>
    </location>
</feature>
<dbReference type="InterPro" id="IPR036513">
    <property type="entry name" value="STAS_dom_sf"/>
</dbReference>
<organism evidence="7 8">
    <name type="scientific">Paenibacillus zeisoli</name>
    <dbReference type="NCBI Taxonomy" id="2496267"/>
    <lineage>
        <taxon>Bacteria</taxon>
        <taxon>Bacillati</taxon>
        <taxon>Bacillota</taxon>
        <taxon>Bacilli</taxon>
        <taxon>Bacillales</taxon>
        <taxon>Paenibacillaceae</taxon>
        <taxon>Paenibacillus</taxon>
    </lineage>
</organism>
<feature type="transmembrane region" description="Helical" evidence="5">
    <location>
        <begin position="374"/>
        <end position="404"/>
    </location>
</feature>
<feature type="transmembrane region" description="Helical" evidence="5">
    <location>
        <begin position="68"/>
        <end position="86"/>
    </location>
</feature>
<feature type="transmembrane region" description="Helical" evidence="5">
    <location>
        <begin position="244"/>
        <end position="266"/>
    </location>
</feature>
<evidence type="ECO:0000313" key="8">
    <source>
        <dbReference type="Proteomes" id="UP000272464"/>
    </source>
</evidence>
<dbReference type="Pfam" id="PF01740">
    <property type="entry name" value="STAS"/>
    <property type="match status" value="1"/>
</dbReference>
<dbReference type="EMBL" id="RZNX01000001">
    <property type="protein sequence ID" value="RUT35688.1"/>
    <property type="molecule type" value="Genomic_DNA"/>
</dbReference>
<comment type="caution">
    <text evidence="7">The sequence shown here is derived from an EMBL/GenBank/DDBJ whole genome shotgun (WGS) entry which is preliminary data.</text>
</comment>
<dbReference type="Gene3D" id="3.30.750.24">
    <property type="entry name" value="STAS domain"/>
    <property type="match status" value="1"/>
</dbReference>
<evidence type="ECO:0000259" key="6">
    <source>
        <dbReference type="PROSITE" id="PS50801"/>
    </source>
</evidence>
<keyword evidence="2 5" id="KW-0812">Transmembrane</keyword>
<comment type="subcellular location">
    <subcellularLocation>
        <location evidence="1">Membrane</location>
        <topology evidence="1">Multi-pass membrane protein</topology>
    </subcellularLocation>
</comment>
<feature type="transmembrane region" description="Helical" evidence="5">
    <location>
        <begin position="92"/>
        <end position="114"/>
    </location>
</feature>
<dbReference type="Proteomes" id="UP000272464">
    <property type="component" value="Unassembled WGS sequence"/>
</dbReference>
<feature type="transmembrane region" description="Helical" evidence="5">
    <location>
        <begin position="324"/>
        <end position="354"/>
    </location>
</feature>
<dbReference type="NCBIfam" id="TIGR00815">
    <property type="entry name" value="sulP"/>
    <property type="match status" value="1"/>
</dbReference>
<dbReference type="PANTHER" id="PTHR11814">
    <property type="entry name" value="SULFATE TRANSPORTER"/>
    <property type="match status" value="1"/>
</dbReference>
<dbReference type="SUPFAM" id="SSF52091">
    <property type="entry name" value="SpoIIaa-like"/>
    <property type="match status" value="1"/>
</dbReference>
<dbReference type="InterPro" id="IPR001902">
    <property type="entry name" value="SLC26A/SulP_fam"/>
</dbReference>
<evidence type="ECO:0000256" key="5">
    <source>
        <dbReference type="SAM" id="Phobius"/>
    </source>
</evidence>
<keyword evidence="8" id="KW-1185">Reference proteome</keyword>
<evidence type="ECO:0000256" key="4">
    <source>
        <dbReference type="ARBA" id="ARBA00023136"/>
    </source>
</evidence>
<feature type="transmembrane region" description="Helical" evidence="5">
    <location>
        <begin position="20"/>
        <end position="40"/>
    </location>
</feature>